<dbReference type="GO" id="GO:0043252">
    <property type="term" value="P:sodium-independent organic anion transport"/>
    <property type="evidence" value="ECO:0007669"/>
    <property type="project" value="TreeGrafter"/>
</dbReference>
<evidence type="ECO:0000256" key="1">
    <source>
        <dbReference type="ARBA" id="ARBA00023157"/>
    </source>
</evidence>
<proteinExistence type="predicted"/>
<evidence type="ECO:0000256" key="3">
    <source>
        <dbReference type="SAM" id="SignalP"/>
    </source>
</evidence>
<gene>
    <name evidence="4" type="ORF">LSH36_174g00024</name>
</gene>
<dbReference type="InterPro" id="IPR004156">
    <property type="entry name" value="OATP"/>
</dbReference>
<feature type="signal peptide" evidence="3">
    <location>
        <begin position="1"/>
        <end position="19"/>
    </location>
</feature>
<keyword evidence="2" id="KW-0472">Membrane</keyword>
<dbReference type="EMBL" id="JAODUP010000174">
    <property type="protein sequence ID" value="KAK2158214.1"/>
    <property type="molecule type" value="Genomic_DNA"/>
</dbReference>
<organism evidence="4 5">
    <name type="scientific">Paralvinella palmiformis</name>
    <dbReference type="NCBI Taxonomy" id="53620"/>
    <lineage>
        <taxon>Eukaryota</taxon>
        <taxon>Metazoa</taxon>
        <taxon>Spiralia</taxon>
        <taxon>Lophotrochozoa</taxon>
        <taxon>Annelida</taxon>
        <taxon>Polychaeta</taxon>
        <taxon>Sedentaria</taxon>
        <taxon>Canalipalpata</taxon>
        <taxon>Terebellida</taxon>
        <taxon>Terebelliformia</taxon>
        <taxon>Alvinellidae</taxon>
        <taxon>Paralvinella</taxon>
    </lineage>
</organism>
<dbReference type="InterPro" id="IPR036259">
    <property type="entry name" value="MFS_trans_sf"/>
</dbReference>
<feature type="transmembrane region" description="Helical" evidence="2">
    <location>
        <begin position="50"/>
        <end position="68"/>
    </location>
</feature>
<evidence type="ECO:0000256" key="2">
    <source>
        <dbReference type="SAM" id="Phobius"/>
    </source>
</evidence>
<protein>
    <submittedName>
        <fullName evidence="4">Uncharacterized protein</fullName>
    </submittedName>
</protein>
<dbReference type="PANTHER" id="PTHR11388">
    <property type="entry name" value="ORGANIC ANION TRANSPORTER"/>
    <property type="match status" value="1"/>
</dbReference>
<keyword evidence="3" id="KW-0732">Signal</keyword>
<keyword evidence="1" id="KW-1015">Disulfide bond</keyword>
<dbReference type="SUPFAM" id="SSF103473">
    <property type="entry name" value="MFS general substrate transporter"/>
    <property type="match status" value="1"/>
</dbReference>
<reference evidence="4" key="1">
    <citation type="journal article" date="2023" name="Mol. Biol. Evol.">
        <title>Third-Generation Sequencing Reveals the Adaptive Role of the Epigenome in Three Deep-Sea Polychaetes.</title>
        <authorList>
            <person name="Perez M."/>
            <person name="Aroh O."/>
            <person name="Sun Y."/>
            <person name="Lan Y."/>
            <person name="Juniper S.K."/>
            <person name="Young C.R."/>
            <person name="Angers B."/>
            <person name="Qian P.Y."/>
        </authorList>
    </citation>
    <scope>NUCLEOTIDE SEQUENCE</scope>
    <source>
        <strain evidence="4">P08H-3</strain>
    </source>
</reference>
<dbReference type="Pfam" id="PF03137">
    <property type="entry name" value="OATP"/>
    <property type="match status" value="1"/>
</dbReference>
<dbReference type="PANTHER" id="PTHR11388:SF100">
    <property type="entry name" value="SOLUTE CARRIER ORGANIC ANION TRANSPORTER FAMILY MEMBER 4A1"/>
    <property type="match status" value="1"/>
</dbReference>
<evidence type="ECO:0000313" key="4">
    <source>
        <dbReference type="EMBL" id="KAK2158214.1"/>
    </source>
</evidence>
<keyword evidence="2" id="KW-1133">Transmembrane helix</keyword>
<comment type="caution">
    <text evidence="4">The sequence shown here is derived from an EMBL/GenBank/DDBJ whole genome shotgun (WGS) entry which is preliminary data.</text>
</comment>
<evidence type="ECO:0000313" key="5">
    <source>
        <dbReference type="Proteomes" id="UP001208570"/>
    </source>
</evidence>
<sequence length="172" mass="19220">MEFWIFMVLLLLMIICTFIENTGGYSIVMRVVPEKQKSFAFGVQSPIMKFLGSVPFPIIFGIIFDMSCEVWQDNCGTRGSCWIYNRDSLALGTFLAAFIVKLISGTCFLISVIVYKPPPELELVLDITVGGSDDEQSVRDVAEKQEILQNGKVITGFLNSVCDDVILDNTRL</sequence>
<accession>A0AAD9N8N8</accession>
<keyword evidence="2" id="KW-0812">Transmembrane</keyword>
<name>A0AAD9N8N8_9ANNE</name>
<keyword evidence="5" id="KW-1185">Reference proteome</keyword>
<dbReference type="Proteomes" id="UP001208570">
    <property type="component" value="Unassembled WGS sequence"/>
</dbReference>
<feature type="transmembrane region" description="Helical" evidence="2">
    <location>
        <begin position="89"/>
        <end position="115"/>
    </location>
</feature>
<dbReference type="GO" id="GO:0015347">
    <property type="term" value="F:sodium-independent organic anion transmembrane transporter activity"/>
    <property type="evidence" value="ECO:0007669"/>
    <property type="project" value="TreeGrafter"/>
</dbReference>
<dbReference type="GO" id="GO:0016323">
    <property type="term" value="C:basolateral plasma membrane"/>
    <property type="evidence" value="ECO:0007669"/>
    <property type="project" value="TreeGrafter"/>
</dbReference>
<feature type="chain" id="PRO_5042041344" evidence="3">
    <location>
        <begin position="20"/>
        <end position="172"/>
    </location>
</feature>
<dbReference type="AlphaFoldDB" id="A0AAD9N8N8"/>